<feature type="chain" id="PRO_5043856082" description="IGFBP N-terminal domain-containing protein" evidence="1">
    <location>
        <begin position="20"/>
        <end position="107"/>
    </location>
</feature>
<sequence>MKGVFLILFFSCFFCFVSSLTCISNACELPEVLAECPPPPRKCPRGYALKPAGLCRCCLRCKLILYEGGNCTPEVPIAGAISDRVVCADGLQCINNTCQRICRSKGT</sequence>
<evidence type="ECO:0008006" key="4">
    <source>
        <dbReference type="Google" id="ProtNLM"/>
    </source>
</evidence>
<dbReference type="AlphaFoldDB" id="A0AAW1V886"/>
<evidence type="ECO:0000256" key="1">
    <source>
        <dbReference type="SAM" id="SignalP"/>
    </source>
</evidence>
<gene>
    <name evidence="2" type="ORF">WA026_007162</name>
</gene>
<feature type="signal peptide" evidence="1">
    <location>
        <begin position="1"/>
        <end position="19"/>
    </location>
</feature>
<organism evidence="2 3">
    <name type="scientific">Henosepilachna vigintioctopunctata</name>
    <dbReference type="NCBI Taxonomy" id="420089"/>
    <lineage>
        <taxon>Eukaryota</taxon>
        <taxon>Metazoa</taxon>
        <taxon>Ecdysozoa</taxon>
        <taxon>Arthropoda</taxon>
        <taxon>Hexapoda</taxon>
        <taxon>Insecta</taxon>
        <taxon>Pterygota</taxon>
        <taxon>Neoptera</taxon>
        <taxon>Endopterygota</taxon>
        <taxon>Coleoptera</taxon>
        <taxon>Polyphaga</taxon>
        <taxon>Cucujiformia</taxon>
        <taxon>Coccinelloidea</taxon>
        <taxon>Coccinellidae</taxon>
        <taxon>Epilachninae</taxon>
        <taxon>Epilachnini</taxon>
        <taxon>Henosepilachna</taxon>
    </lineage>
</organism>
<evidence type="ECO:0000313" key="2">
    <source>
        <dbReference type="EMBL" id="KAK9889785.1"/>
    </source>
</evidence>
<evidence type="ECO:0000313" key="3">
    <source>
        <dbReference type="Proteomes" id="UP001431783"/>
    </source>
</evidence>
<name>A0AAW1V886_9CUCU</name>
<protein>
    <recommendedName>
        <fullName evidence="4">IGFBP N-terminal domain-containing protein</fullName>
    </recommendedName>
</protein>
<reference evidence="2 3" key="1">
    <citation type="submission" date="2023-03" db="EMBL/GenBank/DDBJ databases">
        <title>Genome insight into feeding habits of ladybird beetles.</title>
        <authorList>
            <person name="Li H.-S."/>
            <person name="Huang Y.-H."/>
            <person name="Pang H."/>
        </authorList>
    </citation>
    <scope>NUCLEOTIDE SEQUENCE [LARGE SCALE GENOMIC DNA]</scope>
    <source>
        <strain evidence="2">SYSU_2023b</strain>
        <tissue evidence="2">Whole body</tissue>
    </source>
</reference>
<comment type="caution">
    <text evidence="2">The sequence shown here is derived from an EMBL/GenBank/DDBJ whole genome shotgun (WGS) entry which is preliminary data.</text>
</comment>
<keyword evidence="3" id="KW-1185">Reference proteome</keyword>
<accession>A0AAW1V886</accession>
<keyword evidence="1" id="KW-0732">Signal</keyword>
<proteinExistence type="predicted"/>
<dbReference type="EMBL" id="JARQZJ010000123">
    <property type="protein sequence ID" value="KAK9889785.1"/>
    <property type="molecule type" value="Genomic_DNA"/>
</dbReference>
<dbReference type="Proteomes" id="UP001431783">
    <property type="component" value="Unassembled WGS sequence"/>
</dbReference>